<sequence length="69" mass="7090">MRPRARKKPKASLYNARASSPRRARAMGAADAIAGAARLASNGNRSLVGDSWIRTSCISAGASAACAES</sequence>
<gene>
    <name evidence="1" type="ORF">BURPS1710A_A0293</name>
</gene>
<dbReference type="AlphaFoldDB" id="A0A0E1VZQ9"/>
<evidence type="ECO:0000313" key="1">
    <source>
        <dbReference type="EMBL" id="EET05679.1"/>
    </source>
</evidence>
<protein>
    <submittedName>
        <fullName evidence="1">Uncharacterized protein</fullName>
    </submittedName>
</protein>
<name>A0A0E1VZQ9_BURPE</name>
<organism evidence="1">
    <name type="scientific">Burkholderia pseudomallei 1710a</name>
    <dbReference type="NCBI Taxonomy" id="320371"/>
    <lineage>
        <taxon>Bacteria</taxon>
        <taxon>Pseudomonadati</taxon>
        <taxon>Pseudomonadota</taxon>
        <taxon>Betaproteobacteria</taxon>
        <taxon>Burkholderiales</taxon>
        <taxon>Burkholderiaceae</taxon>
        <taxon>Burkholderia</taxon>
        <taxon>pseudomallei group</taxon>
    </lineage>
</organism>
<accession>A0A0E1VZQ9</accession>
<dbReference type="EMBL" id="CM000833">
    <property type="protein sequence ID" value="EET05679.1"/>
    <property type="molecule type" value="Genomic_DNA"/>
</dbReference>
<dbReference type="Proteomes" id="UP000001812">
    <property type="component" value="Chromosome II"/>
</dbReference>
<proteinExistence type="predicted"/>
<reference evidence="1" key="1">
    <citation type="submission" date="2009-05" db="EMBL/GenBank/DDBJ databases">
        <authorList>
            <person name="Harkins D.M."/>
            <person name="DeShazer D."/>
            <person name="Woods D.E."/>
            <person name="Brinkac L.M."/>
            <person name="Brown K.A."/>
            <person name="Hung G.C."/>
            <person name="Tuanyok A."/>
            <person name="Zhang B."/>
            <person name="Nierman W.C."/>
        </authorList>
    </citation>
    <scope>NUCLEOTIDE SEQUENCE [LARGE SCALE GENOMIC DNA]</scope>
    <source>
        <strain evidence="1">1710a</strain>
    </source>
</reference>
<dbReference type="HOGENOM" id="CLU_2767932_0_0_4"/>